<dbReference type="GO" id="GO:0006629">
    <property type="term" value="P:lipid metabolic process"/>
    <property type="evidence" value="ECO:0007669"/>
    <property type="project" value="InterPro"/>
</dbReference>
<evidence type="ECO:0000259" key="7">
    <source>
        <dbReference type="PROSITE" id="PS51704"/>
    </source>
</evidence>
<dbReference type="Pfam" id="PF03009">
    <property type="entry name" value="GDPD"/>
    <property type="match status" value="1"/>
</dbReference>
<dbReference type="SUPFAM" id="SSF51695">
    <property type="entry name" value="PLC-like phosphodiesterases"/>
    <property type="match status" value="1"/>
</dbReference>
<keyword evidence="3" id="KW-0732">Signal</keyword>
<dbReference type="CDD" id="cd08600">
    <property type="entry name" value="GDPD_EcGlpQ_like"/>
    <property type="match status" value="1"/>
</dbReference>
<dbReference type="PANTHER" id="PTHR43620:SF7">
    <property type="entry name" value="GLYCEROPHOSPHODIESTER PHOSPHODIESTERASE GDPD5-RELATED"/>
    <property type="match status" value="1"/>
</dbReference>
<dbReference type="InterPro" id="IPR017946">
    <property type="entry name" value="PLC-like_Pdiesterase_TIM-brl"/>
</dbReference>
<evidence type="ECO:0000256" key="6">
    <source>
        <dbReference type="ARBA" id="ARBA00047512"/>
    </source>
</evidence>
<dbReference type="AlphaFoldDB" id="A0A4U8UFZ6"/>
<dbReference type="InterPro" id="IPR030395">
    <property type="entry name" value="GP_PDE_dom"/>
</dbReference>
<reference evidence="8 9" key="1">
    <citation type="journal article" date="2014" name="Genome Announc.">
        <title>Draft genome sequences of eight enterohepatic helicobacter species isolated from both laboratory and wild rodents.</title>
        <authorList>
            <person name="Sheh A."/>
            <person name="Shen Z."/>
            <person name="Fox J.G."/>
        </authorList>
    </citation>
    <scope>NUCLEOTIDE SEQUENCE [LARGE SCALE GENOMIC DNA]</scope>
    <source>
        <strain evidence="8 9">MIT-03-7007</strain>
    </source>
</reference>
<dbReference type="RefSeq" id="WP_034552711.1">
    <property type="nucleotide sequence ID" value="NZ_JRPC02000008.1"/>
</dbReference>
<dbReference type="PROSITE" id="PS51704">
    <property type="entry name" value="GP_PDE"/>
    <property type="match status" value="1"/>
</dbReference>
<evidence type="ECO:0000256" key="2">
    <source>
        <dbReference type="ARBA" id="ARBA00012247"/>
    </source>
</evidence>
<sequence>MQKIFLSLALGIFCLAQEKIIIAHRGASGYLPEHTLEAKTLAYAMNASYIEQDLAMSKDDYLIVIHDLYLDKVSDVAQKFPNRARKDGHYYVIDFTLEELRSLRVSEAFNAKEKERIPIYPKRFPVGKSYFTLHTFEEEIELIAGLNQIFGKDIGLYVEIKKPWFHTQEGKDIAKKTLEVLRRYGYTTKNSKVYLQSFDYPNLLYIKKELLPKMNMDLKLIALVDEHPSKETYEFIKGEWRAYDFSYFLRDENYPEIAKNVDGLGIWNNLIFDITKSKKGAIVPNNLVKNAHLNGLEVHTYTARSDALPKFASSLEELLEAILFKAGADGIFTDFPDTALKFVQEKNMQK</sequence>
<name>A0A4U8UFZ6_9HELI</name>
<feature type="domain" description="GP-PDE" evidence="7">
    <location>
        <begin position="19"/>
        <end position="343"/>
    </location>
</feature>
<keyword evidence="5 8" id="KW-0378">Hydrolase</keyword>
<dbReference type="Gene3D" id="3.20.20.190">
    <property type="entry name" value="Phosphatidylinositol (PI) phosphodiesterase"/>
    <property type="match status" value="1"/>
</dbReference>
<evidence type="ECO:0000256" key="3">
    <source>
        <dbReference type="ARBA" id="ARBA00022729"/>
    </source>
</evidence>
<evidence type="ECO:0000313" key="8">
    <source>
        <dbReference type="EMBL" id="TLE16218.1"/>
    </source>
</evidence>
<evidence type="ECO:0000256" key="1">
    <source>
        <dbReference type="ARBA" id="ARBA00007277"/>
    </source>
</evidence>
<dbReference type="Proteomes" id="UP000029920">
    <property type="component" value="Unassembled WGS sequence"/>
</dbReference>
<accession>A0A4U8UFZ6</accession>
<dbReference type="EC" id="3.1.4.46" evidence="2"/>
<keyword evidence="9" id="KW-1185">Reference proteome</keyword>
<comment type="catalytic activity">
    <reaction evidence="6">
        <text>a sn-glycero-3-phosphodiester + H2O = an alcohol + sn-glycerol 3-phosphate + H(+)</text>
        <dbReference type="Rhea" id="RHEA:12969"/>
        <dbReference type="ChEBI" id="CHEBI:15377"/>
        <dbReference type="ChEBI" id="CHEBI:15378"/>
        <dbReference type="ChEBI" id="CHEBI:30879"/>
        <dbReference type="ChEBI" id="CHEBI:57597"/>
        <dbReference type="ChEBI" id="CHEBI:83408"/>
        <dbReference type="EC" id="3.1.4.46"/>
    </reaction>
</comment>
<comment type="similarity">
    <text evidence="1">Belongs to the glycerophosphoryl diester phosphodiesterase family.</text>
</comment>
<dbReference type="GO" id="GO:0042597">
    <property type="term" value="C:periplasmic space"/>
    <property type="evidence" value="ECO:0007669"/>
    <property type="project" value="TreeGrafter"/>
</dbReference>
<dbReference type="PANTHER" id="PTHR43620">
    <property type="entry name" value="GLYCEROPHOSPHORYL DIESTER PHOSPHODIESTERASE"/>
    <property type="match status" value="1"/>
</dbReference>
<dbReference type="NCBIfam" id="NF008354">
    <property type="entry name" value="PRK11143.1"/>
    <property type="match status" value="1"/>
</dbReference>
<dbReference type="GO" id="GO:0006071">
    <property type="term" value="P:glycerol metabolic process"/>
    <property type="evidence" value="ECO:0007669"/>
    <property type="project" value="UniProtKB-KW"/>
</dbReference>
<dbReference type="EMBL" id="JRPC02000008">
    <property type="protein sequence ID" value="TLE16218.1"/>
    <property type="molecule type" value="Genomic_DNA"/>
</dbReference>
<protein>
    <recommendedName>
        <fullName evidence="2">glycerophosphodiester phosphodiesterase</fullName>
        <ecNumber evidence="2">3.1.4.46</ecNumber>
    </recommendedName>
</protein>
<keyword evidence="4" id="KW-0319">Glycerol metabolism</keyword>
<evidence type="ECO:0000256" key="5">
    <source>
        <dbReference type="ARBA" id="ARBA00022801"/>
    </source>
</evidence>
<evidence type="ECO:0000256" key="4">
    <source>
        <dbReference type="ARBA" id="ARBA00022798"/>
    </source>
</evidence>
<gene>
    <name evidence="8" type="ORF">LS72_003870</name>
</gene>
<organism evidence="8 9">
    <name type="scientific">Helicobacter apodemus</name>
    <dbReference type="NCBI Taxonomy" id="135569"/>
    <lineage>
        <taxon>Bacteria</taxon>
        <taxon>Pseudomonadati</taxon>
        <taxon>Campylobacterota</taxon>
        <taxon>Epsilonproteobacteria</taxon>
        <taxon>Campylobacterales</taxon>
        <taxon>Helicobacteraceae</taxon>
        <taxon>Helicobacter</taxon>
    </lineage>
</organism>
<comment type="caution">
    <text evidence="8">The sequence shown here is derived from an EMBL/GenBank/DDBJ whole genome shotgun (WGS) entry which is preliminary data.</text>
</comment>
<dbReference type="FunFam" id="3.20.20.190:FF:000009">
    <property type="entry name" value="Glycerophosphodiester phosphodiesterase, periplasmic"/>
    <property type="match status" value="1"/>
</dbReference>
<evidence type="ECO:0000313" key="9">
    <source>
        <dbReference type="Proteomes" id="UP000029920"/>
    </source>
</evidence>
<proteinExistence type="inferred from homology"/>
<dbReference type="GO" id="GO:0008889">
    <property type="term" value="F:glycerophosphodiester phosphodiesterase activity"/>
    <property type="evidence" value="ECO:0007669"/>
    <property type="project" value="UniProtKB-EC"/>
</dbReference>